<evidence type="ECO:0000313" key="16">
    <source>
        <dbReference type="Proteomes" id="UP000025238"/>
    </source>
</evidence>
<keyword evidence="7" id="KW-0479">Metal-binding</keyword>
<evidence type="ECO:0000256" key="6">
    <source>
        <dbReference type="ARBA" id="ARBA00022692"/>
    </source>
</evidence>
<dbReference type="PATRIC" id="fig|316.97.peg.804"/>
<evidence type="ECO:0000256" key="2">
    <source>
        <dbReference type="ARBA" id="ARBA00004651"/>
    </source>
</evidence>
<keyword evidence="8" id="KW-0249">Electron transport</keyword>
<keyword evidence="10" id="KW-0408">Iron</keyword>
<feature type="transmembrane region" description="Helical" evidence="13">
    <location>
        <begin position="149"/>
        <end position="167"/>
    </location>
</feature>
<dbReference type="SUPFAM" id="SSF81342">
    <property type="entry name" value="Transmembrane di-heme cytochromes"/>
    <property type="match status" value="1"/>
</dbReference>
<dbReference type="GO" id="GO:0022904">
    <property type="term" value="P:respiratory electron transport chain"/>
    <property type="evidence" value="ECO:0007669"/>
    <property type="project" value="InterPro"/>
</dbReference>
<evidence type="ECO:0000256" key="9">
    <source>
        <dbReference type="ARBA" id="ARBA00022989"/>
    </source>
</evidence>
<evidence type="ECO:0000256" key="4">
    <source>
        <dbReference type="ARBA" id="ARBA00022475"/>
    </source>
</evidence>
<proteinExistence type="inferred from homology"/>
<keyword evidence="11 13" id="KW-0472">Membrane</keyword>
<evidence type="ECO:0000256" key="3">
    <source>
        <dbReference type="ARBA" id="ARBA00022448"/>
    </source>
</evidence>
<sequence>MNDRTGAAGYGRLSIALHWLMLLLIAAVYATIELKGNFPKGSEPRELLKHWHFMLGMTVFALVWLRLIARWLHPAPRALAGAGWEHALAKLMHLALYGLMIGLPLLGWLTLSAADKPIPFFGLELPALIGANQKLAGQVKELHEAVAVAGYWLIGLHAVAALFHQYVRRDGTLQRMLPRHRQA</sequence>
<keyword evidence="4" id="KW-1003">Cell membrane</keyword>
<feature type="transmembrane region" description="Helical" evidence="13">
    <location>
        <begin position="94"/>
        <end position="114"/>
    </location>
</feature>
<protein>
    <submittedName>
        <fullName evidence="15">Cytochrome B561</fullName>
    </submittedName>
</protein>
<dbReference type="PANTHER" id="PTHR30529:SF3">
    <property type="entry name" value="CYTOCHROME B561 HOMOLOG 1"/>
    <property type="match status" value="1"/>
</dbReference>
<evidence type="ECO:0000256" key="10">
    <source>
        <dbReference type="ARBA" id="ARBA00023004"/>
    </source>
</evidence>
<evidence type="ECO:0000259" key="14">
    <source>
        <dbReference type="Pfam" id="PF01292"/>
    </source>
</evidence>
<dbReference type="GO" id="GO:0046872">
    <property type="term" value="F:metal ion binding"/>
    <property type="evidence" value="ECO:0007669"/>
    <property type="project" value="UniProtKB-KW"/>
</dbReference>
<evidence type="ECO:0000256" key="13">
    <source>
        <dbReference type="SAM" id="Phobius"/>
    </source>
</evidence>
<keyword evidence="9 13" id="KW-1133">Transmembrane helix</keyword>
<evidence type="ECO:0000256" key="5">
    <source>
        <dbReference type="ARBA" id="ARBA00022617"/>
    </source>
</evidence>
<evidence type="ECO:0000256" key="7">
    <source>
        <dbReference type="ARBA" id="ARBA00022723"/>
    </source>
</evidence>
<evidence type="ECO:0000256" key="12">
    <source>
        <dbReference type="ARBA" id="ARBA00037975"/>
    </source>
</evidence>
<comment type="cofactor">
    <cofactor evidence="1">
        <name>heme b</name>
        <dbReference type="ChEBI" id="CHEBI:60344"/>
    </cofactor>
</comment>
<dbReference type="InterPro" id="IPR011577">
    <property type="entry name" value="Cyt_b561_bac/Ni-Hgenase"/>
</dbReference>
<name>A0A023WNV8_STUST</name>
<dbReference type="Proteomes" id="UP000025238">
    <property type="component" value="Chromosome"/>
</dbReference>
<evidence type="ECO:0000256" key="8">
    <source>
        <dbReference type="ARBA" id="ARBA00022982"/>
    </source>
</evidence>
<evidence type="ECO:0000313" key="15">
    <source>
        <dbReference type="EMBL" id="AHY41661.1"/>
    </source>
</evidence>
<evidence type="ECO:0000256" key="1">
    <source>
        <dbReference type="ARBA" id="ARBA00001970"/>
    </source>
</evidence>
<dbReference type="KEGG" id="pstu:UIB01_03945"/>
<feature type="transmembrane region" description="Helical" evidence="13">
    <location>
        <begin position="12"/>
        <end position="32"/>
    </location>
</feature>
<keyword evidence="5" id="KW-0349">Heme</keyword>
<dbReference type="PANTHER" id="PTHR30529">
    <property type="entry name" value="CYTOCHROME B561"/>
    <property type="match status" value="1"/>
</dbReference>
<comment type="subcellular location">
    <subcellularLocation>
        <location evidence="2">Cell membrane</location>
        <topology evidence="2">Multi-pass membrane protein</topology>
    </subcellularLocation>
</comment>
<dbReference type="GO" id="GO:0005886">
    <property type="term" value="C:plasma membrane"/>
    <property type="evidence" value="ECO:0007669"/>
    <property type="project" value="UniProtKB-SubCell"/>
</dbReference>
<reference evidence="15 16" key="1">
    <citation type="submission" date="2014-03" db="EMBL/GenBank/DDBJ databases">
        <title>Complete genome sequence of Pseudomonas stutzeri 19SMN4.</title>
        <authorList>
            <person name="Brunet-Galmes I."/>
            <person name="Nogales B."/>
            <person name="Busquets A."/>
            <person name="Pena A."/>
            <person name="Gomila M."/>
            <person name="Garcia-Valdes E."/>
            <person name="Lalucat J."/>
            <person name="Bennasar A."/>
            <person name="Bosch R."/>
        </authorList>
    </citation>
    <scope>NUCLEOTIDE SEQUENCE [LARGE SCALE GENOMIC DNA]</scope>
    <source>
        <strain evidence="15 16">19SMN4</strain>
    </source>
</reference>
<feature type="domain" description="Cytochrome b561 bacterial/Ni-hydrogenase" evidence="14">
    <location>
        <begin position="10"/>
        <end position="178"/>
    </location>
</feature>
<accession>A0A023WNV8</accession>
<keyword evidence="3" id="KW-0813">Transport</keyword>
<dbReference type="GO" id="GO:0020037">
    <property type="term" value="F:heme binding"/>
    <property type="evidence" value="ECO:0007669"/>
    <property type="project" value="TreeGrafter"/>
</dbReference>
<dbReference type="InterPro" id="IPR016174">
    <property type="entry name" value="Di-haem_cyt_TM"/>
</dbReference>
<dbReference type="EMBL" id="CP007509">
    <property type="protein sequence ID" value="AHY41661.1"/>
    <property type="molecule type" value="Genomic_DNA"/>
</dbReference>
<dbReference type="GO" id="GO:0009055">
    <property type="term" value="F:electron transfer activity"/>
    <property type="evidence" value="ECO:0007669"/>
    <property type="project" value="InterPro"/>
</dbReference>
<organism evidence="15 16">
    <name type="scientific">Stutzerimonas stutzeri</name>
    <name type="common">Pseudomonas stutzeri</name>
    <dbReference type="NCBI Taxonomy" id="316"/>
    <lineage>
        <taxon>Bacteria</taxon>
        <taxon>Pseudomonadati</taxon>
        <taxon>Pseudomonadota</taxon>
        <taxon>Gammaproteobacteria</taxon>
        <taxon>Pseudomonadales</taxon>
        <taxon>Pseudomonadaceae</taxon>
        <taxon>Stutzerimonas</taxon>
    </lineage>
</organism>
<dbReference type="InterPro" id="IPR052168">
    <property type="entry name" value="Cytochrome_b561_oxidase"/>
</dbReference>
<comment type="similarity">
    <text evidence="12">Belongs to the cytochrome b561 family.</text>
</comment>
<feature type="transmembrane region" description="Helical" evidence="13">
    <location>
        <begin position="52"/>
        <end position="73"/>
    </location>
</feature>
<dbReference type="Pfam" id="PF01292">
    <property type="entry name" value="Ni_hydr_CYTB"/>
    <property type="match status" value="1"/>
</dbReference>
<gene>
    <name evidence="15" type="ORF">UIB01_03945</name>
</gene>
<evidence type="ECO:0000256" key="11">
    <source>
        <dbReference type="ARBA" id="ARBA00023136"/>
    </source>
</evidence>
<keyword evidence="6 13" id="KW-0812">Transmembrane</keyword>
<dbReference type="AlphaFoldDB" id="A0A023WNV8"/>